<accession>A0A1C4VDU4</accession>
<evidence type="ECO:0000313" key="3">
    <source>
        <dbReference type="Proteomes" id="UP000183585"/>
    </source>
</evidence>
<feature type="domain" description="SchA/CurD-like" evidence="1">
    <location>
        <begin position="126"/>
        <end position="232"/>
    </location>
</feature>
<reference evidence="3" key="1">
    <citation type="submission" date="2016-06" db="EMBL/GenBank/DDBJ databases">
        <authorList>
            <person name="Varghese N."/>
            <person name="Submissions Spin"/>
        </authorList>
    </citation>
    <scope>NUCLEOTIDE SEQUENCE [LARGE SCALE GENOMIC DNA]</scope>
    <source>
        <strain evidence="3">DSM 43168</strain>
    </source>
</reference>
<gene>
    <name evidence="2" type="ORF">GA0070563_102217</name>
</gene>
<proteinExistence type="predicted"/>
<keyword evidence="3" id="KW-1185">Reference proteome</keyword>
<dbReference type="EMBL" id="FMCT01000002">
    <property type="protein sequence ID" value="SCE82190.1"/>
    <property type="molecule type" value="Genomic_DNA"/>
</dbReference>
<dbReference type="RefSeq" id="WP_074473055.1">
    <property type="nucleotide sequence ID" value="NZ_FMCT01000002.1"/>
</dbReference>
<dbReference type="Proteomes" id="UP000183585">
    <property type="component" value="Unassembled WGS sequence"/>
</dbReference>
<dbReference type="AlphaFoldDB" id="A0A1C4VDU4"/>
<evidence type="ECO:0000313" key="2">
    <source>
        <dbReference type="EMBL" id="SCE82190.1"/>
    </source>
</evidence>
<feature type="domain" description="SchA/CurD-like" evidence="1">
    <location>
        <begin position="1"/>
        <end position="110"/>
    </location>
</feature>
<dbReference type="Pfam" id="PF04486">
    <property type="entry name" value="SchA_CurD"/>
    <property type="match status" value="2"/>
</dbReference>
<protein>
    <submittedName>
        <fullName evidence="2">SchA/CurD like domain-containing protein</fullName>
    </submittedName>
</protein>
<sequence>MERHALTFTVRPGTEQEARRVLAGYPRPATEIDGGARLLGTSVFFWRNRVVRVMDVDGPLPLIMRHLSAQPAIRRTESALNPLLTEKRDLEAPTGARDFFARAMMTRVVHRVTDPALLAPGGERIRIALRYPVRPGRGDDIAELLGAGRPLLGAATTTPLASTSVFRHGDFVVRVADFVGGLDAAADHLGRTVVGAPTTAGMTGLLEPGWDLTTPAGFARFFAEQRLDLVTHRQSDAVSS</sequence>
<organism evidence="2 3">
    <name type="scientific">Micromonospora carbonacea</name>
    <dbReference type="NCBI Taxonomy" id="47853"/>
    <lineage>
        <taxon>Bacteria</taxon>
        <taxon>Bacillati</taxon>
        <taxon>Actinomycetota</taxon>
        <taxon>Actinomycetes</taxon>
        <taxon>Micromonosporales</taxon>
        <taxon>Micromonosporaceae</taxon>
        <taxon>Micromonospora</taxon>
    </lineage>
</organism>
<name>A0A1C4VDU4_9ACTN</name>
<evidence type="ECO:0000259" key="1">
    <source>
        <dbReference type="Pfam" id="PF04486"/>
    </source>
</evidence>
<dbReference type="InterPro" id="IPR007575">
    <property type="entry name" value="SchA_CurD-like"/>
</dbReference>